<protein>
    <submittedName>
        <fullName evidence="4">GDSL-like Lipase/Acylhydrolase</fullName>
    </submittedName>
</protein>
<dbReference type="KEGG" id="rcf:Poly24_38440"/>
<evidence type="ECO:0000313" key="5">
    <source>
        <dbReference type="Proteomes" id="UP000315082"/>
    </source>
</evidence>
<dbReference type="SUPFAM" id="SSF52266">
    <property type="entry name" value="SGNH hydrolase"/>
    <property type="match status" value="1"/>
</dbReference>
<keyword evidence="4" id="KW-0378">Hydrolase</keyword>
<dbReference type="InterPro" id="IPR016024">
    <property type="entry name" value="ARM-type_fold"/>
</dbReference>
<dbReference type="AlphaFoldDB" id="A0A518JX63"/>
<organism evidence="4 5">
    <name type="scientific">Rosistilla carotiformis</name>
    <dbReference type="NCBI Taxonomy" id="2528017"/>
    <lineage>
        <taxon>Bacteria</taxon>
        <taxon>Pseudomonadati</taxon>
        <taxon>Planctomycetota</taxon>
        <taxon>Planctomycetia</taxon>
        <taxon>Pirellulales</taxon>
        <taxon>Pirellulaceae</taxon>
        <taxon>Rosistilla</taxon>
    </lineage>
</organism>
<name>A0A518JX63_9BACT</name>
<reference evidence="4 5" key="1">
    <citation type="submission" date="2019-02" db="EMBL/GenBank/DDBJ databases">
        <title>Deep-cultivation of Planctomycetes and their phenomic and genomic characterization uncovers novel biology.</title>
        <authorList>
            <person name="Wiegand S."/>
            <person name="Jogler M."/>
            <person name="Boedeker C."/>
            <person name="Pinto D."/>
            <person name="Vollmers J."/>
            <person name="Rivas-Marin E."/>
            <person name="Kohn T."/>
            <person name="Peeters S.H."/>
            <person name="Heuer A."/>
            <person name="Rast P."/>
            <person name="Oberbeckmann S."/>
            <person name="Bunk B."/>
            <person name="Jeske O."/>
            <person name="Meyerdierks A."/>
            <person name="Storesund J.E."/>
            <person name="Kallscheuer N."/>
            <person name="Luecker S."/>
            <person name="Lage O.M."/>
            <person name="Pohl T."/>
            <person name="Merkel B.J."/>
            <person name="Hornburger P."/>
            <person name="Mueller R.-W."/>
            <person name="Bruemmer F."/>
            <person name="Labrenz M."/>
            <person name="Spormann A.M."/>
            <person name="Op den Camp H."/>
            <person name="Overmann J."/>
            <person name="Amann R."/>
            <person name="Jetten M.S.M."/>
            <person name="Mascher T."/>
            <person name="Medema M.H."/>
            <person name="Devos D.P."/>
            <person name="Kaster A.-K."/>
            <person name="Ovreas L."/>
            <person name="Rohde M."/>
            <person name="Galperin M.Y."/>
            <person name="Jogler C."/>
        </authorList>
    </citation>
    <scope>NUCLEOTIDE SEQUENCE [LARGE SCALE GENOMIC DNA]</scope>
    <source>
        <strain evidence="4 5">Poly24</strain>
    </source>
</reference>
<dbReference type="NCBIfam" id="TIGR02604">
    <property type="entry name" value="Piru_Ver_Nterm"/>
    <property type="match status" value="1"/>
</dbReference>
<evidence type="ECO:0000259" key="2">
    <source>
        <dbReference type="Pfam" id="PF13472"/>
    </source>
</evidence>
<evidence type="ECO:0000256" key="1">
    <source>
        <dbReference type="SAM" id="SignalP"/>
    </source>
</evidence>
<dbReference type="FunFam" id="2.120.10.30:FF:000110">
    <property type="entry name" value="Probable cytochrome c"/>
    <property type="match status" value="1"/>
</dbReference>
<dbReference type="SUPFAM" id="SSF50952">
    <property type="entry name" value="Soluble quinoprotein glucose dehydrogenase"/>
    <property type="match status" value="1"/>
</dbReference>
<dbReference type="InterPro" id="IPR013428">
    <property type="entry name" value="Membrane-bound_put_N"/>
</dbReference>
<dbReference type="InterPro" id="IPR011042">
    <property type="entry name" value="6-blade_b-propeller_TolB-like"/>
</dbReference>
<dbReference type="InterPro" id="IPR011041">
    <property type="entry name" value="Quinoprot_gluc/sorb_DH_b-prop"/>
</dbReference>
<evidence type="ECO:0000313" key="4">
    <source>
        <dbReference type="EMBL" id="QDV70125.1"/>
    </source>
</evidence>
<sequence length="895" mass="99876" precursor="true">MRLSLLIIALVSALSASAAEVKLEKGDHICLIGNELGERMQHHNYWESLLHQSFPQHELTVRNLCFPGDEPMDRIRSKNFGDPDSHLTHSKASVVMMFFGFNESFAGEEGLAEFTDQMTQLVNETKAKDYSGNGSPKIILVSPIAFEKTGDKNLPDGSQHNPRLEMYTAALADVAKQTEVGFVDLFHPSQKLFESRDERLTLNGSHLNEKGYQALAPAFVSAMGGSDAAEINPELKAEVDDKNFHWWHRYRAVNGFSIYGDRGLAGKDGTRTYNNRDVMERERAILDQMTANRDARIWAIAQGRSVPEEVDDSNTLPFINVTTNVGGADDPNKKRGKLGSLDYHSAAEQQKMFELADGLQIELFASEEQFPELANPVSLQFDNKGRLWVSTMASYPHWQPKSKLDDKLLILEDIDNDGKADECKVFAGGLHQPTGFELGKGGAFIAQQPDILFAQDLDGDDAADTVIRKLAGFCSADSHHGISAFEWGPGGNLYFEEGTFKYSQVESPYGLNRLHEAGIWQYHPVTERFGVHVSVAFSNPWGHVFDRWGQNFIGDASPGFSYWAAPISGKIQYPMKHPGGSQHRRVANLETSGGTAGGDPKFALPTLYPKRTRPLGGCAMISSRHFPDEWQGNFLVTNCIGDRAVLNHKITEDGSGFVGVEVEKIVEGKDGNFRPVDLQIAPDGSLYVVDWHNALIGHLQHNLRDPSRDHSHGRIWRITHKTRPLVEPAKIAGEPIPALLDLLKLPEDRTRYRVRRELAERDPAEVVAAVNQWTENLDPSDADYEHQLTEALWVCQTHHAIQTELLDQVLNAKDHRARAAATRVVSFWADDLDSPIELLTPRINDEHPRVRLEAVRALSFLSGDEAAELALEVLNHDVDDALQYTLEETLRQLEQ</sequence>
<dbReference type="CDD" id="cd01834">
    <property type="entry name" value="SGNH_hydrolase_like_2"/>
    <property type="match status" value="1"/>
</dbReference>
<dbReference type="PANTHER" id="PTHR33546:SF1">
    <property type="entry name" value="LARGE, MULTIFUNCTIONAL SECRETED PROTEIN"/>
    <property type="match status" value="1"/>
</dbReference>
<proteinExistence type="predicted"/>
<keyword evidence="5" id="KW-1185">Reference proteome</keyword>
<dbReference type="OrthoDB" id="228131at2"/>
<dbReference type="EMBL" id="CP036348">
    <property type="protein sequence ID" value="QDV70125.1"/>
    <property type="molecule type" value="Genomic_DNA"/>
</dbReference>
<dbReference type="InterPro" id="IPR011989">
    <property type="entry name" value="ARM-like"/>
</dbReference>
<feature type="domain" description="DUF7133" evidence="3">
    <location>
        <begin position="347"/>
        <end position="721"/>
    </location>
</feature>
<keyword evidence="1" id="KW-0732">Signal</keyword>
<dbReference type="GO" id="GO:0016788">
    <property type="term" value="F:hydrolase activity, acting on ester bonds"/>
    <property type="evidence" value="ECO:0007669"/>
    <property type="project" value="UniProtKB-ARBA"/>
</dbReference>
<dbReference type="Pfam" id="PF13646">
    <property type="entry name" value="HEAT_2"/>
    <property type="match status" value="1"/>
</dbReference>
<dbReference type="Gene3D" id="3.40.50.1110">
    <property type="entry name" value="SGNH hydrolase"/>
    <property type="match status" value="1"/>
</dbReference>
<dbReference type="InterPro" id="IPR036514">
    <property type="entry name" value="SGNH_hydro_sf"/>
</dbReference>
<dbReference type="Pfam" id="PF23500">
    <property type="entry name" value="DUF7133"/>
    <property type="match status" value="1"/>
</dbReference>
<dbReference type="PANTHER" id="PTHR33546">
    <property type="entry name" value="LARGE, MULTIFUNCTIONAL SECRETED PROTEIN-RELATED"/>
    <property type="match status" value="1"/>
</dbReference>
<feature type="chain" id="PRO_5021938414" evidence="1">
    <location>
        <begin position="19"/>
        <end position="895"/>
    </location>
</feature>
<dbReference type="Pfam" id="PF13472">
    <property type="entry name" value="Lipase_GDSL_2"/>
    <property type="match status" value="1"/>
</dbReference>
<dbReference type="InterPro" id="IPR055557">
    <property type="entry name" value="DUF7133"/>
</dbReference>
<accession>A0A518JX63</accession>
<evidence type="ECO:0000259" key="3">
    <source>
        <dbReference type="Pfam" id="PF23500"/>
    </source>
</evidence>
<dbReference type="Gene3D" id="2.120.10.30">
    <property type="entry name" value="TolB, C-terminal domain"/>
    <property type="match status" value="1"/>
</dbReference>
<gene>
    <name evidence="4" type="ORF">Poly24_38440</name>
</gene>
<feature type="signal peptide" evidence="1">
    <location>
        <begin position="1"/>
        <end position="18"/>
    </location>
</feature>
<dbReference type="InterPro" id="IPR013830">
    <property type="entry name" value="SGNH_hydro"/>
</dbReference>
<feature type="domain" description="SGNH hydrolase-type esterase" evidence="2">
    <location>
        <begin position="44"/>
        <end position="214"/>
    </location>
</feature>
<dbReference type="SUPFAM" id="SSF48371">
    <property type="entry name" value="ARM repeat"/>
    <property type="match status" value="1"/>
</dbReference>
<dbReference type="Gene3D" id="1.25.10.10">
    <property type="entry name" value="Leucine-rich Repeat Variant"/>
    <property type="match status" value="1"/>
</dbReference>
<dbReference type="Proteomes" id="UP000315082">
    <property type="component" value="Chromosome"/>
</dbReference>
<dbReference type="RefSeq" id="WP_145098837.1">
    <property type="nucleotide sequence ID" value="NZ_CP036348.1"/>
</dbReference>